<reference evidence="1 2" key="1">
    <citation type="journal article" date="2018" name="Microb. Genom.">
        <title>Expanding an expanded genome: long-read sequencing of Trypanosoma cruzi.</title>
        <authorList>
            <person name="Berna L."/>
            <person name="Rodriguez M."/>
            <person name="Chiribao M.L."/>
            <person name="Parodi-Talice A."/>
            <person name="Pita S."/>
            <person name="Rijo G."/>
            <person name="Alvarez-Valin F."/>
            <person name="Robello C."/>
        </authorList>
    </citation>
    <scope>NUCLEOTIDE SEQUENCE [LARGE SCALE GENOMIC DNA]</scope>
    <source>
        <strain evidence="1 2">Dm28c</strain>
    </source>
</reference>
<dbReference type="VEuPathDB" id="TriTrypDB:C4B63_105g49"/>
<dbReference type="VEuPathDB" id="TriTrypDB:TcBrA4_0156930"/>
<organism evidence="1 2">
    <name type="scientific">Trypanosoma cruzi</name>
    <dbReference type="NCBI Taxonomy" id="5693"/>
    <lineage>
        <taxon>Eukaryota</taxon>
        <taxon>Discoba</taxon>
        <taxon>Euglenozoa</taxon>
        <taxon>Kinetoplastea</taxon>
        <taxon>Metakinetoplastina</taxon>
        <taxon>Trypanosomatida</taxon>
        <taxon>Trypanosomatidae</taxon>
        <taxon>Trypanosoma</taxon>
        <taxon>Schizotrypanum</taxon>
    </lineage>
</organism>
<gene>
    <name evidence="1" type="ORF">C4B63_105g49</name>
</gene>
<dbReference type="VEuPathDB" id="TriTrypDB:TcG_12385"/>
<evidence type="ECO:0000313" key="2">
    <source>
        <dbReference type="Proteomes" id="UP000246121"/>
    </source>
</evidence>
<evidence type="ECO:0000313" key="1">
    <source>
        <dbReference type="EMBL" id="PWU86971.1"/>
    </source>
</evidence>
<dbReference type="VEuPathDB" id="TriTrypDB:C3747_218g34"/>
<dbReference type="VEuPathDB" id="TriTrypDB:TcCL_Unassigned00297"/>
<proteinExistence type="predicted"/>
<dbReference type="Proteomes" id="UP000246121">
    <property type="component" value="Unassembled WGS sequence"/>
</dbReference>
<dbReference type="AlphaFoldDB" id="A0A2V2USG3"/>
<dbReference type="VEuPathDB" id="TriTrypDB:Tc_MARK_882"/>
<name>A0A2V2USG3_TRYCR</name>
<sequence>MLDKDTFSTSLKLNNFFFVIVLAPWRPLMKDYNATGEMFIWRIDAYVKGRQLLEGILNLTDYQVYKLLHEDVFFLHQWRDYERKDTINFRAMQKLDSALEMPDGYSEQRRKFTVVTKTEDVLSKRKVCVMDRKLNELLNRRFDGRGFVEANRKFLQEGFLRIPRSIFAMREYWAKYRHPIVTRGWRGL</sequence>
<protein>
    <submittedName>
        <fullName evidence="1">Putative retrotransposon hot spot protein (RHS,)</fullName>
    </submittedName>
</protein>
<accession>A0A2V2USG3</accession>
<dbReference type="VEuPathDB" id="TriTrypDB:TCSYLVIO_003054"/>
<dbReference type="EMBL" id="PRFA01000105">
    <property type="protein sequence ID" value="PWU86971.1"/>
    <property type="molecule type" value="Genomic_DNA"/>
</dbReference>
<comment type="caution">
    <text evidence="1">The sequence shown here is derived from an EMBL/GenBank/DDBJ whole genome shotgun (WGS) entry which is preliminary data.</text>
</comment>